<dbReference type="EMBL" id="MVGT01001777">
    <property type="protein sequence ID" value="OVA10913.1"/>
    <property type="molecule type" value="Genomic_DNA"/>
</dbReference>
<dbReference type="InParanoid" id="A0A200QK66"/>
<proteinExistence type="predicted"/>
<keyword evidence="1" id="KW-0812">Transmembrane</keyword>
<dbReference type="Gene3D" id="3.90.550.50">
    <property type="match status" value="3"/>
</dbReference>
<keyword evidence="3" id="KW-1185">Reference proteome</keyword>
<evidence type="ECO:0000313" key="3">
    <source>
        <dbReference type="Proteomes" id="UP000195402"/>
    </source>
</evidence>
<keyword evidence="1" id="KW-0472">Membrane</keyword>
<name>A0A200QK66_MACCD</name>
<dbReference type="Pfam" id="PF04646">
    <property type="entry name" value="DUF604"/>
    <property type="match status" value="3"/>
</dbReference>
<evidence type="ECO:0000313" key="2">
    <source>
        <dbReference type="EMBL" id="OVA10913.1"/>
    </source>
</evidence>
<dbReference type="Proteomes" id="UP000195402">
    <property type="component" value="Unassembled WGS sequence"/>
</dbReference>
<dbReference type="OrthoDB" id="421979at2759"/>
<gene>
    <name evidence="2" type="ORF">BVC80_8751g4</name>
</gene>
<reference evidence="2 3" key="1">
    <citation type="journal article" date="2017" name="Mol. Plant">
        <title>The Genome of Medicinal Plant Macleaya cordata Provides New Insights into Benzylisoquinoline Alkaloids Metabolism.</title>
        <authorList>
            <person name="Liu X."/>
            <person name="Liu Y."/>
            <person name="Huang P."/>
            <person name="Ma Y."/>
            <person name="Qing Z."/>
            <person name="Tang Q."/>
            <person name="Cao H."/>
            <person name="Cheng P."/>
            <person name="Zheng Y."/>
            <person name="Yuan Z."/>
            <person name="Zhou Y."/>
            <person name="Liu J."/>
            <person name="Tang Z."/>
            <person name="Zhuo Y."/>
            <person name="Zhang Y."/>
            <person name="Yu L."/>
            <person name="Huang J."/>
            <person name="Yang P."/>
            <person name="Peng Q."/>
            <person name="Zhang J."/>
            <person name="Jiang W."/>
            <person name="Zhang Z."/>
            <person name="Lin K."/>
            <person name="Ro D.K."/>
            <person name="Chen X."/>
            <person name="Xiong X."/>
            <person name="Shang Y."/>
            <person name="Huang S."/>
            <person name="Zeng J."/>
        </authorList>
    </citation>
    <scope>NUCLEOTIDE SEQUENCE [LARGE SCALE GENOMIC DNA]</scope>
    <source>
        <strain evidence="3">cv. BLH2017</strain>
        <tissue evidence="2">Root</tissue>
    </source>
</reference>
<dbReference type="PANTHER" id="PTHR10811">
    <property type="entry name" value="FRINGE-RELATED"/>
    <property type="match status" value="1"/>
</dbReference>
<feature type="transmembrane region" description="Helical" evidence="1">
    <location>
        <begin position="20"/>
        <end position="39"/>
    </location>
</feature>
<dbReference type="STRING" id="56857.A0A200QK66"/>
<dbReference type="FunFam" id="3.90.550.50:FF:000006">
    <property type="entry name" value="Fringe-related protein-like"/>
    <property type="match status" value="3"/>
</dbReference>
<keyword evidence="1" id="KW-1133">Transmembrane helix</keyword>
<evidence type="ECO:0000256" key="1">
    <source>
        <dbReference type="SAM" id="Phobius"/>
    </source>
</evidence>
<comment type="caution">
    <text evidence="2">The sequence shown here is derived from an EMBL/GenBank/DDBJ whole genome shotgun (WGS) entry which is preliminary data.</text>
</comment>
<dbReference type="InterPro" id="IPR006740">
    <property type="entry name" value="DUF604"/>
</dbReference>
<accession>A0A200QK66</accession>
<organism evidence="2 3">
    <name type="scientific">Macleaya cordata</name>
    <name type="common">Five-seeded plume-poppy</name>
    <name type="synonym">Bocconia cordata</name>
    <dbReference type="NCBI Taxonomy" id="56857"/>
    <lineage>
        <taxon>Eukaryota</taxon>
        <taxon>Viridiplantae</taxon>
        <taxon>Streptophyta</taxon>
        <taxon>Embryophyta</taxon>
        <taxon>Tracheophyta</taxon>
        <taxon>Spermatophyta</taxon>
        <taxon>Magnoliopsida</taxon>
        <taxon>Ranunculales</taxon>
        <taxon>Papaveraceae</taxon>
        <taxon>Papaveroideae</taxon>
        <taxon>Macleaya</taxon>
    </lineage>
</organism>
<sequence>MPSSLDSFCKTLTSSRIKNLLLIFSTLCNLCLLISLNRIQSVQILTKPIQSSPTSPHHLVFGIASSSKTWIKRTNYVRHWWKPHQLRGFVFLDRQISDNNTYNLHDSLPPVLISENTSRFPYTYKSGLRSAIRVARIVKEIADLNLTDVRWFVFGDDDTVFFVENLVKTLSKYDHNLWYYIGSNSESFEQNSKYSFDMAFGGGGFAISYPLARVLAVSFDSCLMRYSHVYGSDSRVFSCLVELGVRLTHEPGFHQVDIRGDLFGMLSAHPLAPLLSLHHLDYMEPIFPNMNRTQALEHLFGAVKVDPERILQHIVCYDHSKLWTISISWGYAVQVVESNKLLPDLLALQRTFMPWKRSANSGQYMFNTRESPKNQCERPTLFFLESVFSDTDRITSNYNRYSFKNCSRRSSSKNLELVRVFSQKLELDVGKLQAPRRHCCDVLPSSFGKRLDIGIRECRNEELISMKSYLLHAAFEINANGAQFAVKCELNASLKLHRPFLMLLQKKRESELSVLSGQDDILEDHLSQQSSGYLQVNASIAFNTKTWPRRMEHVKLWWKPNQTRGCVFLEKMPSLNDTETLPPVCISGDTSHFRYTHRGGHRSAIRIARVVLETVSLNHSDVRWFVFGDDDTLFFTENLVKTLSKYDHNQWYYIGANSESFVQNKYFSFEMGYGGGGFAISYPLAKVLAKVLDSCLTRYPHLYGSDSMIFSCLAELGVGLTHESGFHQVDVRGDLFGLLAAHPLAPLVSLHHLDYVEPIFPNKTRNQALKHLLKAYNFDPQRILQKTVCYDKRFSWTISISWGYAVQVFERNVLLPNLLSVQQTFKPWNNRFILFSEFYMFNTRKLHYDPCKRPAIFFLDSLTSSNTDGIESIYSRSISENCLLRNGSSKTLEKIRVYSHNLDLDIKQLQAPRRHCCEVIPSSDGNVLDIAIRECGEEEITFMHLFDHILWSTKSKFVNVSSQTSLDHVVFGIASSFKSWPKRKEYVRLWWKPEQMRGCVFLDKSIPAQNDNNTLPPICISGDTSRFPYSFRGGDRSAIRVARVVLETVWLNHSDVRWFVFGDDDTVFFPENLVKTLSKYDHNQWYYIGSISETFIQNDNDLSSFEMGYGGGGFALSYPLAKVLAKVLDSSLERHPHLYGSDARIYSCLAELGVGLTHESGFHQVDIRGDLFGLLAAHPLAPLLSLHHMDYVDPIFPNKNRIQALQHLFEALAFDPLRILQQTVCYNKQYSWTISISWGYAVQVFETNVLLRDLLPVQKTFKLWRQREIPNSNLYMFNTRELPSDPCQRPTIFFLDSLSSSNTDDQMTKSIYRRNIPANCLEKKGSSKTLEEIRVFSHKLNLEIKQVIKYY</sequence>
<protein>
    <submittedName>
        <fullName evidence="2">Uncharacterized protein</fullName>
    </submittedName>
</protein>